<dbReference type="InterPro" id="IPR002509">
    <property type="entry name" value="NODB_dom"/>
</dbReference>
<name>A0ABT9TZK7_PAEHA</name>
<accession>A0ABT9TZK7</accession>
<dbReference type="SUPFAM" id="SSF88713">
    <property type="entry name" value="Glycoside hydrolase/deacetylase"/>
    <property type="match status" value="1"/>
</dbReference>
<dbReference type="RefSeq" id="WP_307203736.1">
    <property type="nucleotide sequence ID" value="NZ_JAUSSU010000004.1"/>
</dbReference>
<sequence length="208" mass="23069">MSNNGIIHEATTKQRLLAMTFDDGPDETYTPQLLQVLAAHGAKATFYMIGSSIEAYPDVARAVHSQGHEIGNHTYNHPYLTKIAHAERKEQLERTHTLIIEITGSSPATFRPPYIDYNDEVAAEAAAMDYQMIGAVNMEAMDWAAPGVDHIVSKTMEQVRNGGILIFHDGYGDRSQTVEAVKQLVPELMHQGYRFVTVSELLKTAEPV</sequence>
<dbReference type="Proteomes" id="UP001229346">
    <property type="component" value="Unassembled WGS sequence"/>
</dbReference>
<reference evidence="2 3" key="1">
    <citation type="submission" date="2023-07" db="EMBL/GenBank/DDBJ databases">
        <title>Sorghum-associated microbial communities from plants grown in Nebraska, USA.</title>
        <authorList>
            <person name="Schachtman D."/>
        </authorList>
    </citation>
    <scope>NUCLEOTIDE SEQUENCE [LARGE SCALE GENOMIC DNA]</scope>
    <source>
        <strain evidence="2 3">CC482</strain>
    </source>
</reference>
<organism evidence="2 3">
    <name type="scientific">Paenibacillus harenae</name>
    <dbReference type="NCBI Taxonomy" id="306543"/>
    <lineage>
        <taxon>Bacteria</taxon>
        <taxon>Bacillati</taxon>
        <taxon>Bacillota</taxon>
        <taxon>Bacilli</taxon>
        <taxon>Bacillales</taxon>
        <taxon>Paenibacillaceae</taxon>
        <taxon>Paenibacillus</taxon>
    </lineage>
</organism>
<feature type="domain" description="NodB homology" evidence="1">
    <location>
        <begin position="15"/>
        <end position="196"/>
    </location>
</feature>
<dbReference type="InterPro" id="IPR011330">
    <property type="entry name" value="Glyco_hydro/deAcase_b/a-brl"/>
</dbReference>
<evidence type="ECO:0000313" key="3">
    <source>
        <dbReference type="Proteomes" id="UP001229346"/>
    </source>
</evidence>
<protein>
    <submittedName>
        <fullName evidence="2">Peptidoglycan/xylan/chitin deacetylase (PgdA/CDA1 family)</fullName>
    </submittedName>
</protein>
<dbReference type="EMBL" id="JAUSSU010000004">
    <property type="protein sequence ID" value="MDQ0112813.1"/>
    <property type="molecule type" value="Genomic_DNA"/>
</dbReference>
<dbReference type="InterPro" id="IPR050248">
    <property type="entry name" value="Polysacc_deacetylase_ArnD"/>
</dbReference>
<proteinExistence type="predicted"/>
<keyword evidence="3" id="KW-1185">Reference proteome</keyword>
<gene>
    <name evidence="2" type="ORF">J2T15_002248</name>
</gene>
<dbReference type="Gene3D" id="3.20.20.370">
    <property type="entry name" value="Glycoside hydrolase/deacetylase"/>
    <property type="match status" value="1"/>
</dbReference>
<comment type="caution">
    <text evidence="2">The sequence shown here is derived from an EMBL/GenBank/DDBJ whole genome shotgun (WGS) entry which is preliminary data.</text>
</comment>
<evidence type="ECO:0000313" key="2">
    <source>
        <dbReference type="EMBL" id="MDQ0112813.1"/>
    </source>
</evidence>
<evidence type="ECO:0000259" key="1">
    <source>
        <dbReference type="PROSITE" id="PS51677"/>
    </source>
</evidence>
<dbReference type="PROSITE" id="PS51677">
    <property type="entry name" value="NODB"/>
    <property type="match status" value="1"/>
</dbReference>
<dbReference type="Pfam" id="PF01522">
    <property type="entry name" value="Polysacc_deac_1"/>
    <property type="match status" value="1"/>
</dbReference>
<dbReference type="PANTHER" id="PTHR10587">
    <property type="entry name" value="GLYCOSYL TRANSFERASE-RELATED"/>
    <property type="match status" value="1"/>
</dbReference>